<accession>A0A1I3Z0K1</accession>
<keyword evidence="5" id="KW-1185">Reference proteome</keyword>
<dbReference type="Pfam" id="PF24837">
    <property type="entry name" value="AMIN-like"/>
    <property type="match status" value="1"/>
</dbReference>
<feature type="signal peptide" evidence="2">
    <location>
        <begin position="1"/>
        <end position="21"/>
    </location>
</feature>
<dbReference type="OrthoDB" id="3393679at2"/>
<evidence type="ECO:0000256" key="1">
    <source>
        <dbReference type="SAM" id="MobiDB-lite"/>
    </source>
</evidence>
<dbReference type="AlphaFoldDB" id="A0A1I3Z0K1"/>
<dbReference type="PROSITE" id="PS51257">
    <property type="entry name" value="PROKAR_LIPOPROTEIN"/>
    <property type="match status" value="1"/>
</dbReference>
<feature type="region of interest" description="Disordered" evidence="1">
    <location>
        <begin position="25"/>
        <end position="82"/>
    </location>
</feature>
<gene>
    <name evidence="4" type="ORF">SAMN04488085_101287</name>
</gene>
<dbReference type="RefSeq" id="WP_091320269.1">
    <property type="nucleotide sequence ID" value="NZ_FOSW01000001.1"/>
</dbReference>
<proteinExistence type="predicted"/>
<name>A0A1I3Z0K1_9ACTN</name>
<feature type="chain" id="PRO_5039186194" description="AMIN-like domain-containing protein" evidence="2">
    <location>
        <begin position="22"/>
        <end position="215"/>
    </location>
</feature>
<dbReference type="EMBL" id="FOSW01000001">
    <property type="protein sequence ID" value="SFK37598.1"/>
    <property type="molecule type" value="Genomic_DNA"/>
</dbReference>
<dbReference type="InterPro" id="IPR056303">
    <property type="entry name" value="AMIN-like"/>
</dbReference>
<evidence type="ECO:0000259" key="3">
    <source>
        <dbReference type="Pfam" id="PF24837"/>
    </source>
</evidence>
<dbReference type="Proteomes" id="UP000199152">
    <property type="component" value="Unassembled WGS sequence"/>
</dbReference>
<reference evidence="4 5" key="1">
    <citation type="submission" date="2016-10" db="EMBL/GenBank/DDBJ databases">
        <authorList>
            <person name="de Groot N.N."/>
        </authorList>
    </citation>
    <scope>NUCLEOTIDE SEQUENCE [LARGE SCALE GENOMIC DNA]</scope>
    <source>
        <strain evidence="4 5">DSM 45317</strain>
    </source>
</reference>
<evidence type="ECO:0000256" key="2">
    <source>
        <dbReference type="SAM" id="SignalP"/>
    </source>
</evidence>
<dbReference type="STRING" id="504800.SAMN04488085_101287"/>
<dbReference type="InParanoid" id="A0A1I3Z0K1"/>
<feature type="domain" description="AMIN-like" evidence="3">
    <location>
        <begin position="87"/>
        <end position="212"/>
    </location>
</feature>
<sequence>MSRRRTAVALPSLLLAAGLLAGCGGNGDTATASSSGTAGSAPAAESTQGGTPSGGSGEGAAEGGDAPAFPANAEPDSADPSADSLVTVTDIRTGGHEGFDRVVFEVEGTGTPGWDVRYVDQAISQGSGEPVAVAGGTVLQVTLTGVGYPYDTGADEWTGPDPLSGTDTDTVTEVAWDATFEGTSVAFVGTTEEVPFRVYALEGPTRIVLEVADPS</sequence>
<feature type="compositionally biased region" description="Low complexity" evidence="1">
    <location>
        <begin position="28"/>
        <end position="50"/>
    </location>
</feature>
<organism evidence="4 5">
    <name type="scientific">Geodermatophilus ruber</name>
    <dbReference type="NCBI Taxonomy" id="504800"/>
    <lineage>
        <taxon>Bacteria</taxon>
        <taxon>Bacillati</taxon>
        <taxon>Actinomycetota</taxon>
        <taxon>Actinomycetes</taxon>
        <taxon>Geodermatophilales</taxon>
        <taxon>Geodermatophilaceae</taxon>
        <taxon>Geodermatophilus</taxon>
    </lineage>
</organism>
<evidence type="ECO:0000313" key="4">
    <source>
        <dbReference type="EMBL" id="SFK37598.1"/>
    </source>
</evidence>
<evidence type="ECO:0000313" key="5">
    <source>
        <dbReference type="Proteomes" id="UP000199152"/>
    </source>
</evidence>
<feature type="compositionally biased region" description="Gly residues" evidence="1">
    <location>
        <begin position="51"/>
        <end position="62"/>
    </location>
</feature>
<keyword evidence="2" id="KW-0732">Signal</keyword>
<protein>
    <recommendedName>
        <fullName evidence="3">AMIN-like domain-containing protein</fullName>
    </recommendedName>
</protein>